<dbReference type="SMART" id="SM00220">
    <property type="entry name" value="S_TKc"/>
    <property type="match status" value="1"/>
</dbReference>
<comment type="catalytic activity">
    <reaction evidence="10">
        <text>L-seryl-[protein] + ATP = O-phospho-L-seryl-[protein] + ADP + H(+)</text>
        <dbReference type="Rhea" id="RHEA:17989"/>
        <dbReference type="Rhea" id="RHEA-COMP:9863"/>
        <dbReference type="Rhea" id="RHEA-COMP:11604"/>
        <dbReference type="ChEBI" id="CHEBI:15378"/>
        <dbReference type="ChEBI" id="CHEBI:29999"/>
        <dbReference type="ChEBI" id="CHEBI:30616"/>
        <dbReference type="ChEBI" id="CHEBI:83421"/>
        <dbReference type="ChEBI" id="CHEBI:456216"/>
        <dbReference type="EC" id="2.7.11.22"/>
    </reaction>
</comment>
<keyword evidence="14" id="KW-1185">Reference proteome</keyword>
<dbReference type="InterPro" id="IPR011009">
    <property type="entry name" value="Kinase-like_dom_sf"/>
</dbReference>
<evidence type="ECO:0000256" key="2">
    <source>
        <dbReference type="ARBA" id="ARBA00012425"/>
    </source>
</evidence>
<dbReference type="Gene3D" id="3.30.200.20">
    <property type="entry name" value="Phosphorylase Kinase, domain 1"/>
    <property type="match status" value="1"/>
</dbReference>
<feature type="domain" description="Protein kinase" evidence="12">
    <location>
        <begin position="307"/>
        <end position="604"/>
    </location>
</feature>
<dbReference type="PANTHER" id="PTHR24056">
    <property type="entry name" value="CELL DIVISION PROTEIN KINASE"/>
    <property type="match status" value="1"/>
</dbReference>
<reference evidence="13 14" key="1">
    <citation type="submission" date="2019-07" db="EMBL/GenBank/DDBJ databases">
        <title>De Novo Assembly of kiwifruit Actinidia rufa.</title>
        <authorList>
            <person name="Sugita-Konishi S."/>
            <person name="Sato K."/>
            <person name="Mori E."/>
            <person name="Abe Y."/>
            <person name="Kisaki G."/>
            <person name="Hamano K."/>
            <person name="Suezawa K."/>
            <person name="Otani M."/>
            <person name="Fukuda T."/>
            <person name="Manabe T."/>
            <person name="Gomi K."/>
            <person name="Tabuchi M."/>
            <person name="Akimitsu K."/>
            <person name="Kataoka I."/>
        </authorList>
    </citation>
    <scope>NUCLEOTIDE SEQUENCE [LARGE SCALE GENOMIC DNA]</scope>
    <source>
        <strain evidence="14">cv. Fuchu</strain>
    </source>
</reference>
<feature type="region of interest" description="Disordered" evidence="11">
    <location>
        <begin position="194"/>
        <end position="252"/>
    </location>
</feature>
<evidence type="ECO:0000256" key="4">
    <source>
        <dbReference type="ARBA" id="ARBA00022553"/>
    </source>
</evidence>
<comment type="similarity">
    <text evidence="1">Belongs to the protein kinase superfamily. CMGC Ser/Thr protein kinase family. CDC2/CDKX subfamily.</text>
</comment>
<dbReference type="GO" id="GO:0080090">
    <property type="term" value="P:regulation of primary metabolic process"/>
    <property type="evidence" value="ECO:0007669"/>
    <property type="project" value="UniProtKB-ARBA"/>
</dbReference>
<keyword evidence="4" id="KW-0597">Phosphoprotein</keyword>
<proteinExistence type="inferred from homology"/>
<dbReference type="EC" id="2.7.11.22" evidence="2"/>
<evidence type="ECO:0000259" key="12">
    <source>
        <dbReference type="PROSITE" id="PS50011"/>
    </source>
</evidence>
<comment type="catalytic activity">
    <reaction evidence="9">
        <text>L-threonyl-[protein] + ATP = O-phospho-L-threonyl-[protein] + ADP + H(+)</text>
        <dbReference type="Rhea" id="RHEA:46608"/>
        <dbReference type="Rhea" id="RHEA-COMP:11060"/>
        <dbReference type="Rhea" id="RHEA-COMP:11605"/>
        <dbReference type="ChEBI" id="CHEBI:15378"/>
        <dbReference type="ChEBI" id="CHEBI:30013"/>
        <dbReference type="ChEBI" id="CHEBI:30616"/>
        <dbReference type="ChEBI" id="CHEBI:61977"/>
        <dbReference type="ChEBI" id="CHEBI:456216"/>
        <dbReference type="EC" id="2.7.11.22"/>
    </reaction>
</comment>
<dbReference type="GO" id="GO:0004693">
    <property type="term" value="F:cyclin-dependent protein serine/threonine kinase activity"/>
    <property type="evidence" value="ECO:0007669"/>
    <property type="project" value="UniProtKB-EC"/>
</dbReference>
<dbReference type="InterPro" id="IPR045267">
    <property type="entry name" value="CDK11/PITSLRE_STKc"/>
</dbReference>
<dbReference type="FunFam" id="1.10.510.10:FF:000211">
    <property type="entry name" value="Cyclin-dependent kinase G-2"/>
    <property type="match status" value="1"/>
</dbReference>
<dbReference type="Gene3D" id="1.10.510.10">
    <property type="entry name" value="Transferase(Phosphotransferase) domain 1"/>
    <property type="match status" value="1"/>
</dbReference>
<dbReference type="CDD" id="cd07843">
    <property type="entry name" value="STKc_CDC2L1"/>
    <property type="match status" value="1"/>
</dbReference>
<keyword evidence="5" id="KW-0808">Transferase</keyword>
<protein>
    <recommendedName>
        <fullName evidence="2">cyclin-dependent kinase</fullName>
        <ecNumber evidence="2">2.7.11.22</ecNumber>
    </recommendedName>
</protein>
<dbReference type="GO" id="GO:0010556">
    <property type="term" value="P:regulation of macromolecule biosynthetic process"/>
    <property type="evidence" value="ECO:0007669"/>
    <property type="project" value="UniProtKB-ARBA"/>
</dbReference>
<dbReference type="GO" id="GO:0005524">
    <property type="term" value="F:ATP binding"/>
    <property type="evidence" value="ECO:0007669"/>
    <property type="project" value="UniProtKB-KW"/>
</dbReference>
<keyword evidence="7 13" id="KW-0418">Kinase</keyword>
<dbReference type="AlphaFoldDB" id="A0A7J0H2X7"/>
<sequence>MAAGQIDVARRSAVHYSKKESYHYRNSIHDQRSSRSCDQRIGRSYGYSSYLGVIETDGGRDVRGFGSRTRDWELGELSSRGRSNDAFVSGSNEISKFEGGVFMPSEKKRKLSPVVWDRDERAVTILSKNRSFPKSTPLCSLPSLRESSGDLTNVTSNGDVTVYPNLGMQISPVKSHKAAGSAYEEYSPGKICSDSRDISSRRRVENHTDLLNTPETGEFCREGSEGGRGNSYASDGQHSLREPASRGDYLENDVDNDDFIEIDEKRDAIRHADWDLEDDADSRFPGPASPESRSMNMLQGCRNVSKYEILNKINEGTYGVVYKARDKETKEIVALKKVKIGMERDGFPLSSLREINILLSLHHPSVVVVKEVVVGEDDDVVDKDDDVFMAMEYMEHDLKGLTEVMKHPFSEKEVKCLMRQLLEGVKYLHDNWILHRDLKTSNLLLNNRGELKICDLGMSRQYGSPLKPYTPLVVTLWYRAPELLLGTEQYSAAVDMWSVGCIMAELLAKQPLFNGKTEIEQLDKIIRILGTPNETIWPGFSNLPGAKVKFVKHWRNTLRDKFPAFCFKGSSVLSEPGFDLLSRFITYDPAKRITAEDALKHRWFHVDSEQDVSVQESLAKRLSLMYS</sequence>
<keyword evidence="8" id="KW-0067">ATP-binding</keyword>
<evidence type="ECO:0000256" key="5">
    <source>
        <dbReference type="ARBA" id="ARBA00022679"/>
    </source>
</evidence>
<dbReference type="Pfam" id="PF00069">
    <property type="entry name" value="Pkinase"/>
    <property type="match status" value="1"/>
</dbReference>
<dbReference type="PROSITE" id="PS00108">
    <property type="entry name" value="PROTEIN_KINASE_ST"/>
    <property type="match status" value="1"/>
</dbReference>
<evidence type="ECO:0000256" key="9">
    <source>
        <dbReference type="ARBA" id="ARBA00047811"/>
    </source>
</evidence>
<dbReference type="PROSITE" id="PS50011">
    <property type="entry name" value="PROTEIN_KINASE_DOM"/>
    <property type="match status" value="1"/>
</dbReference>
<evidence type="ECO:0000313" key="14">
    <source>
        <dbReference type="Proteomes" id="UP000585474"/>
    </source>
</evidence>
<keyword evidence="3" id="KW-0723">Serine/threonine-protein kinase</keyword>
<evidence type="ECO:0000256" key="3">
    <source>
        <dbReference type="ARBA" id="ARBA00022527"/>
    </source>
</evidence>
<dbReference type="EMBL" id="BJWL01000026">
    <property type="protein sequence ID" value="GFZ17409.1"/>
    <property type="molecule type" value="Genomic_DNA"/>
</dbReference>
<evidence type="ECO:0000256" key="7">
    <source>
        <dbReference type="ARBA" id="ARBA00022777"/>
    </source>
</evidence>
<evidence type="ECO:0000256" key="11">
    <source>
        <dbReference type="SAM" id="MobiDB-lite"/>
    </source>
</evidence>
<dbReference type="InterPro" id="IPR050108">
    <property type="entry name" value="CDK"/>
</dbReference>
<evidence type="ECO:0000256" key="10">
    <source>
        <dbReference type="ARBA" id="ARBA00048367"/>
    </source>
</evidence>
<dbReference type="OrthoDB" id="1732493at2759"/>
<feature type="compositionally biased region" description="Basic and acidic residues" evidence="11">
    <location>
        <begin position="194"/>
        <end position="208"/>
    </location>
</feature>
<dbReference type="InterPro" id="IPR000719">
    <property type="entry name" value="Prot_kinase_dom"/>
</dbReference>
<dbReference type="FunFam" id="3.30.200.20:FF:000172">
    <property type="entry name" value="cyclin-dependent kinase G-2 isoform X1"/>
    <property type="match status" value="1"/>
</dbReference>
<name>A0A7J0H2X7_9ERIC</name>
<organism evidence="13 14">
    <name type="scientific">Actinidia rufa</name>
    <dbReference type="NCBI Taxonomy" id="165716"/>
    <lineage>
        <taxon>Eukaryota</taxon>
        <taxon>Viridiplantae</taxon>
        <taxon>Streptophyta</taxon>
        <taxon>Embryophyta</taxon>
        <taxon>Tracheophyta</taxon>
        <taxon>Spermatophyta</taxon>
        <taxon>Magnoliopsida</taxon>
        <taxon>eudicotyledons</taxon>
        <taxon>Gunneridae</taxon>
        <taxon>Pentapetalae</taxon>
        <taxon>asterids</taxon>
        <taxon>Ericales</taxon>
        <taxon>Actinidiaceae</taxon>
        <taxon>Actinidia</taxon>
    </lineage>
</organism>
<evidence type="ECO:0000256" key="1">
    <source>
        <dbReference type="ARBA" id="ARBA00006485"/>
    </source>
</evidence>
<evidence type="ECO:0000313" key="13">
    <source>
        <dbReference type="EMBL" id="GFZ17409.1"/>
    </source>
</evidence>
<feature type="compositionally biased region" description="Basic and acidic residues" evidence="11">
    <location>
        <begin position="238"/>
        <end position="249"/>
    </location>
</feature>
<keyword evidence="6" id="KW-0547">Nucleotide-binding</keyword>
<dbReference type="GO" id="GO:0005634">
    <property type="term" value="C:nucleus"/>
    <property type="evidence" value="ECO:0007669"/>
    <property type="project" value="UniProtKB-ARBA"/>
</dbReference>
<evidence type="ECO:0000256" key="6">
    <source>
        <dbReference type="ARBA" id="ARBA00022741"/>
    </source>
</evidence>
<dbReference type="SUPFAM" id="SSF56112">
    <property type="entry name" value="Protein kinase-like (PK-like)"/>
    <property type="match status" value="1"/>
</dbReference>
<dbReference type="GO" id="GO:0007346">
    <property type="term" value="P:regulation of mitotic cell cycle"/>
    <property type="evidence" value="ECO:0007669"/>
    <property type="project" value="TreeGrafter"/>
</dbReference>
<accession>A0A7J0H2X7</accession>
<dbReference type="InterPro" id="IPR008271">
    <property type="entry name" value="Ser/Thr_kinase_AS"/>
</dbReference>
<comment type="caution">
    <text evidence="13">The sequence shown here is derived from an EMBL/GenBank/DDBJ whole genome shotgun (WGS) entry which is preliminary data.</text>
</comment>
<dbReference type="Proteomes" id="UP000585474">
    <property type="component" value="Unassembled WGS sequence"/>
</dbReference>
<dbReference type="PANTHER" id="PTHR24056:SF405">
    <property type="entry name" value="CYCLIN-DEPENDENT KINASE"/>
    <property type="match status" value="1"/>
</dbReference>
<gene>
    <name evidence="13" type="ORF">Acr_26g0006790</name>
</gene>
<evidence type="ECO:0000256" key="8">
    <source>
        <dbReference type="ARBA" id="ARBA00022840"/>
    </source>
</evidence>